<comment type="similarity">
    <text evidence="1">Belongs to the costars family.</text>
</comment>
<dbReference type="SMART" id="SM01283">
    <property type="entry name" value="Costars"/>
    <property type="match status" value="1"/>
</dbReference>
<dbReference type="Pfam" id="PF14705">
    <property type="entry name" value="Costars"/>
    <property type="match status" value="1"/>
</dbReference>
<protein>
    <recommendedName>
        <fullName evidence="3">Costars domain-containing protein</fullName>
    </recommendedName>
</protein>
<accession>A0A7S4EGV3</accession>
<gene>
    <name evidence="4" type="ORF">PAUS00366_LOCUS5008</name>
</gene>
<dbReference type="AlphaFoldDB" id="A0A7S4EGV3"/>
<feature type="domain" description="Costars" evidence="3">
    <location>
        <begin position="202"/>
        <end position="277"/>
    </location>
</feature>
<dbReference type="PANTHER" id="PTHR46334:SF1">
    <property type="entry name" value="COSTARS FAMILY PROTEIN ABRACL"/>
    <property type="match status" value="1"/>
</dbReference>
<dbReference type="EMBL" id="HBIX01006341">
    <property type="protein sequence ID" value="CAE0712256.1"/>
    <property type="molecule type" value="Transcribed_RNA"/>
</dbReference>
<organism evidence="4">
    <name type="scientific">Pseudo-nitzschia australis</name>
    <dbReference type="NCBI Taxonomy" id="44445"/>
    <lineage>
        <taxon>Eukaryota</taxon>
        <taxon>Sar</taxon>
        <taxon>Stramenopiles</taxon>
        <taxon>Ochrophyta</taxon>
        <taxon>Bacillariophyta</taxon>
        <taxon>Bacillariophyceae</taxon>
        <taxon>Bacillariophycidae</taxon>
        <taxon>Bacillariales</taxon>
        <taxon>Bacillariaceae</taxon>
        <taxon>Pseudo-nitzschia</taxon>
    </lineage>
</organism>
<dbReference type="InterPro" id="IPR038095">
    <property type="entry name" value="Costars_sf"/>
</dbReference>
<sequence length="277" mass="30837">MDDDCMHGCSIIATDVIAMQGEREREREMTSINMSNITANIEEIIKIQTFVRGCLCRARVVQIVNELIEEIHAKRKKRAVLEAGTAREDNKEEGDSSTHSIDLPEIMPDNPKRGELLKSSRNESVRDILTKMEGSVSATSTRSWSSKKKAGDKASLNEAPVPPLTTESPAGSIKSPFTSGKLRSNATKHVLSSEEILREQEIRLNEEIQHLLEDIKRVGVSGKPFVNFGELFDDDEVANYYEALVGTLKAAKKKKLISYEGQILLKGVNDEAEIRIL</sequence>
<evidence type="ECO:0000259" key="3">
    <source>
        <dbReference type="SMART" id="SM01283"/>
    </source>
</evidence>
<feature type="region of interest" description="Disordered" evidence="2">
    <location>
        <begin position="83"/>
        <end position="185"/>
    </location>
</feature>
<evidence type="ECO:0000256" key="2">
    <source>
        <dbReference type="SAM" id="MobiDB-lite"/>
    </source>
</evidence>
<evidence type="ECO:0000256" key="1">
    <source>
        <dbReference type="ARBA" id="ARBA00006126"/>
    </source>
</evidence>
<dbReference type="Gene3D" id="1.10.10.1540">
    <property type="entry name" value="Costar domain"/>
    <property type="match status" value="1"/>
</dbReference>
<feature type="compositionally biased region" description="Polar residues" evidence="2">
    <location>
        <begin position="165"/>
        <end position="185"/>
    </location>
</feature>
<feature type="compositionally biased region" description="Basic and acidic residues" evidence="2">
    <location>
        <begin position="85"/>
        <end position="96"/>
    </location>
</feature>
<feature type="compositionally biased region" description="Basic and acidic residues" evidence="2">
    <location>
        <begin position="110"/>
        <end position="130"/>
    </location>
</feature>
<feature type="compositionally biased region" description="Low complexity" evidence="2">
    <location>
        <begin position="135"/>
        <end position="144"/>
    </location>
</feature>
<dbReference type="InterPro" id="IPR027817">
    <property type="entry name" value="Costars_dom"/>
</dbReference>
<reference evidence="4" key="1">
    <citation type="submission" date="2021-01" db="EMBL/GenBank/DDBJ databases">
        <authorList>
            <person name="Corre E."/>
            <person name="Pelletier E."/>
            <person name="Niang G."/>
            <person name="Scheremetjew M."/>
            <person name="Finn R."/>
            <person name="Kale V."/>
            <person name="Holt S."/>
            <person name="Cochrane G."/>
            <person name="Meng A."/>
            <person name="Brown T."/>
            <person name="Cohen L."/>
        </authorList>
    </citation>
    <scope>NUCLEOTIDE SEQUENCE</scope>
    <source>
        <strain evidence="4">10249 10 AB</strain>
    </source>
</reference>
<name>A0A7S4EGV3_9STRA</name>
<evidence type="ECO:0000313" key="4">
    <source>
        <dbReference type="EMBL" id="CAE0712256.1"/>
    </source>
</evidence>
<proteinExistence type="inferred from homology"/>
<dbReference type="InterPro" id="IPR044302">
    <property type="entry name" value="Costars"/>
</dbReference>
<dbReference type="GO" id="GO:0032970">
    <property type="term" value="P:regulation of actin filament-based process"/>
    <property type="evidence" value="ECO:0007669"/>
    <property type="project" value="TreeGrafter"/>
</dbReference>
<dbReference type="PANTHER" id="PTHR46334">
    <property type="entry name" value="COSTARS FAMILY PROTEIN ABRACL"/>
    <property type="match status" value="1"/>
</dbReference>